<keyword evidence="3" id="KW-1185">Reference proteome</keyword>
<name>A0A177ED70_9MICR</name>
<feature type="transmembrane region" description="Helical" evidence="1">
    <location>
        <begin position="231"/>
        <end position="251"/>
    </location>
</feature>
<feature type="transmembrane region" description="Helical" evidence="1">
    <location>
        <begin position="272"/>
        <end position="289"/>
    </location>
</feature>
<feature type="transmembrane region" description="Helical" evidence="1">
    <location>
        <begin position="340"/>
        <end position="364"/>
    </location>
</feature>
<gene>
    <name evidence="2" type="ORF">NEDG_00901</name>
</gene>
<sequence>MGNRKTNSLISITENIVLKHRNTLVIVFISLLAYGLGVSAGSTQEASTGGGNTSIPNSFKDAILFIVGALSRGMFVFIETLYNFGSMAQSGPVMSALILASYVMGYYNTVKEDLPNLYNDAKRFLGIRVKQPTKQEIDAEKKKQAEHDAASEPEQKLEKIATHSTTVMKGVSSLIMGIVAIAICMRGLAIFGAVGFSVLKWGGVVSSFSDASGVALGTPGQYAVWEFVGRLFTNVWVVAAVMVLGILSKTIKAYLMEMKDEKTELDAANRNIIAELVFKMLIFGLAIYFKKLTLFGMADVFISTFRTYAIPPIYTYLTGKAFKKENQAKLPISLQSQKTIRVFVILCGFIFSVTLLTYIGKAFVSQGLYEMLYMKPSLALPSGVIGDVGGMISS</sequence>
<reference evidence="2 3" key="1">
    <citation type="submission" date="2016-02" db="EMBL/GenBank/DDBJ databases">
        <title>Discovery of a natural microsporidian pathogen with a broad tissue tropism in Caenorhabditis elegans.</title>
        <authorList>
            <person name="Luallen R.J."/>
            <person name="Reinke A.W."/>
            <person name="Tong L."/>
            <person name="Botts M.R."/>
            <person name="Felix M.-A."/>
            <person name="Troemel E.R."/>
        </authorList>
    </citation>
    <scope>NUCLEOTIDE SEQUENCE [LARGE SCALE GENOMIC DNA]</scope>
    <source>
        <strain evidence="2 3">JUm2807</strain>
    </source>
</reference>
<protein>
    <submittedName>
        <fullName evidence="2">Uncharacterized protein</fullName>
    </submittedName>
</protein>
<organism evidence="2 3">
    <name type="scientific">Nematocida displodere</name>
    <dbReference type="NCBI Taxonomy" id="1805483"/>
    <lineage>
        <taxon>Eukaryota</taxon>
        <taxon>Fungi</taxon>
        <taxon>Fungi incertae sedis</taxon>
        <taxon>Microsporidia</taxon>
        <taxon>Nematocida</taxon>
    </lineage>
</organism>
<evidence type="ECO:0000313" key="2">
    <source>
        <dbReference type="EMBL" id="OAG29768.1"/>
    </source>
</evidence>
<feature type="transmembrane region" description="Helical" evidence="1">
    <location>
        <begin position="295"/>
        <end position="319"/>
    </location>
</feature>
<feature type="transmembrane region" description="Helical" evidence="1">
    <location>
        <begin position="21"/>
        <end position="42"/>
    </location>
</feature>
<dbReference type="VEuPathDB" id="MicrosporidiaDB:NEDG_00901"/>
<dbReference type="EMBL" id="LTDL01000040">
    <property type="protein sequence ID" value="OAG29768.1"/>
    <property type="molecule type" value="Genomic_DNA"/>
</dbReference>
<evidence type="ECO:0000313" key="3">
    <source>
        <dbReference type="Proteomes" id="UP000185944"/>
    </source>
</evidence>
<dbReference type="GeneID" id="93647251"/>
<keyword evidence="1" id="KW-0812">Transmembrane</keyword>
<dbReference type="AlphaFoldDB" id="A0A177ED70"/>
<dbReference type="Proteomes" id="UP000185944">
    <property type="component" value="Unassembled WGS sequence"/>
</dbReference>
<proteinExistence type="predicted"/>
<evidence type="ECO:0000256" key="1">
    <source>
        <dbReference type="SAM" id="Phobius"/>
    </source>
</evidence>
<accession>A0A177ED70</accession>
<feature type="transmembrane region" description="Helical" evidence="1">
    <location>
        <begin position="62"/>
        <end position="84"/>
    </location>
</feature>
<dbReference type="RefSeq" id="XP_067544416.1">
    <property type="nucleotide sequence ID" value="XM_067688319.1"/>
</dbReference>
<comment type="caution">
    <text evidence="2">The sequence shown here is derived from an EMBL/GenBank/DDBJ whole genome shotgun (WGS) entry which is preliminary data.</text>
</comment>
<feature type="transmembrane region" description="Helical" evidence="1">
    <location>
        <begin position="174"/>
        <end position="199"/>
    </location>
</feature>
<keyword evidence="1" id="KW-1133">Transmembrane helix</keyword>
<keyword evidence="1" id="KW-0472">Membrane</keyword>